<comment type="caution">
    <text evidence="2">The sequence shown here is derived from an EMBL/GenBank/DDBJ whole genome shotgun (WGS) entry which is preliminary data.</text>
</comment>
<dbReference type="InterPro" id="IPR000305">
    <property type="entry name" value="GIY-YIG_endonuc"/>
</dbReference>
<dbReference type="InterPro" id="IPR001878">
    <property type="entry name" value="Znf_CCHC"/>
</dbReference>
<feature type="domain" description="GIY-YIG" evidence="1">
    <location>
        <begin position="1"/>
        <end position="79"/>
    </location>
</feature>
<sequence length="168" mass="19064">VYTLKLRGGKFYVGFTKNLPKRLEQHFTGTDSAMWTKYYPMERVIDIEYNGNKFMEGTKVLMLMALHGIDNVRGGAFVTARFTPDERQAIEKQLWGATDACLKCGDPTHFAVDCTSYNKRARMDTTYEDLPPVDEGLFAARRELLRSPHVVCTRCGRGKHNAAVCFAK</sequence>
<evidence type="ECO:0000259" key="1">
    <source>
        <dbReference type="PROSITE" id="PS50164"/>
    </source>
</evidence>
<reference evidence="2" key="1">
    <citation type="submission" date="2021-02" db="EMBL/GenBank/DDBJ databases">
        <title>First Annotated Genome of the Yellow-green Alga Tribonema minus.</title>
        <authorList>
            <person name="Mahan K.M."/>
        </authorList>
    </citation>
    <scope>NUCLEOTIDE SEQUENCE</scope>
    <source>
        <strain evidence="2">UTEX B ZZ1240</strain>
    </source>
</reference>
<dbReference type="InterPro" id="IPR035901">
    <property type="entry name" value="GIY-YIG_endonuc_sf"/>
</dbReference>
<dbReference type="EMBL" id="JAFCMP010000445">
    <property type="protein sequence ID" value="KAG5179788.1"/>
    <property type="molecule type" value="Genomic_DNA"/>
</dbReference>
<protein>
    <recommendedName>
        <fullName evidence="1">GIY-YIG domain-containing protein</fullName>
    </recommendedName>
</protein>
<dbReference type="GO" id="GO:0003676">
    <property type="term" value="F:nucleic acid binding"/>
    <property type="evidence" value="ECO:0007669"/>
    <property type="project" value="InterPro"/>
</dbReference>
<gene>
    <name evidence="2" type="ORF">JKP88DRAFT_140995</name>
</gene>
<proteinExistence type="predicted"/>
<dbReference type="Gene3D" id="4.10.60.10">
    <property type="entry name" value="Zinc finger, CCHC-type"/>
    <property type="match status" value="1"/>
</dbReference>
<dbReference type="PROSITE" id="PS50164">
    <property type="entry name" value="GIY_YIG"/>
    <property type="match status" value="1"/>
</dbReference>
<dbReference type="AlphaFoldDB" id="A0A835YSD6"/>
<dbReference type="Proteomes" id="UP000664859">
    <property type="component" value="Unassembled WGS sequence"/>
</dbReference>
<name>A0A835YSD6_9STRA</name>
<accession>A0A835YSD6</accession>
<dbReference type="GO" id="GO:0008270">
    <property type="term" value="F:zinc ion binding"/>
    <property type="evidence" value="ECO:0007669"/>
    <property type="project" value="InterPro"/>
</dbReference>
<dbReference type="SUPFAM" id="SSF82771">
    <property type="entry name" value="GIY-YIG endonuclease"/>
    <property type="match status" value="1"/>
</dbReference>
<dbReference type="Gene3D" id="3.40.1440.10">
    <property type="entry name" value="GIY-YIG endonuclease"/>
    <property type="match status" value="1"/>
</dbReference>
<feature type="non-terminal residue" evidence="2">
    <location>
        <position position="168"/>
    </location>
</feature>
<evidence type="ECO:0000313" key="3">
    <source>
        <dbReference type="Proteomes" id="UP000664859"/>
    </source>
</evidence>
<dbReference type="Pfam" id="PF01541">
    <property type="entry name" value="GIY-YIG"/>
    <property type="match status" value="1"/>
</dbReference>
<keyword evidence="3" id="KW-1185">Reference proteome</keyword>
<organism evidence="2 3">
    <name type="scientific">Tribonema minus</name>
    <dbReference type="NCBI Taxonomy" id="303371"/>
    <lineage>
        <taxon>Eukaryota</taxon>
        <taxon>Sar</taxon>
        <taxon>Stramenopiles</taxon>
        <taxon>Ochrophyta</taxon>
        <taxon>PX clade</taxon>
        <taxon>Xanthophyceae</taxon>
        <taxon>Tribonematales</taxon>
        <taxon>Tribonemataceae</taxon>
        <taxon>Tribonema</taxon>
    </lineage>
</organism>
<dbReference type="SMART" id="SM00343">
    <property type="entry name" value="ZnF_C2HC"/>
    <property type="match status" value="2"/>
</dbReference>
<evidence type="ECO:0000313" key="2">
    <source>
        <dbReference type="EMBL" id="KAG5179788.1"/>
    </source>
</evidence>
<feature type="non-terminal residue" evidence="2">
    <location>
        <position position="1"/>
    </location>
</feature>
<dbReference type="OrthoDB" id="3863715at2759"/>